<dbReference type="AlphaFoldDB" id="A0AAD3E240"/>
<dbReference type="PANTHER" id="PTHR47969:SF15">
    <property type="entry name" value="CHROMOSOME-ASSOCIATED KINESIN KIF4A-RELATED"/>
    <property type="match status" value="1"/>
</dbReference>
<evidence type="ECO:0000256" key="8">
    <source>
        <dbReference type="RuleBase" id="RU000394"/>
    </source>
</evidence>
<dbReference type="Proteomes" id="UP001054857">
    <property type="component" value="Unassembled WGS sequence"/>
</dbReference>
<organism evidence="11 12">
    <name type="scientific">Astrephomene gubernaculifera</name>
    <dbReference type="NCBI Taxonomy" id="47775"/>
    <lineage>
        <taxon>Eukaryota</taxon>
        <taxon>Viridiplantae</taxon>
        <taxon>Chlorophyta</taxon>
        <taxon>core chlorophytes</taxon>
        <taxon>Chlorophyceae</taxon>
        <taxon>CS clade</taxon>
        <taxon>Chlamydomonadales</taxon>
        <taxon>Astrephomenaceae</taxon>
        <taxon>Astrephomene</taxon>
    </lineage>
</organism>
<dbReference type="GO" id="GO:0051231">
    <property type="term" value="P:spindle elongation"/>
    <property type="evidence" value="ECO:0007669"/>
    <property type="project" value="TreeGrafter"/>
</dbReference>
<dbReference type="SUPFAM" id="SSF52540">
    <property type="entry name" value="P-loop containing nucleoside triphosphate hydrolases"/>
    <property type="match status" value="1"/>
</dbReference>
<protein>
    <recommendedName>
        <fullName evidence="8">Kinesin-like protein</fullName>
    </recommendedName>
</protein>
<sequence>MSEGTTGTTVRARFRPRSSKESGERCVEYVSDNTISFTGPDGARHTFNFDKIYPEGTSQGAVFSDLTFVVEAALAGYNGTIMAYGQTGSGKTHTLLGYVAEPEQLGVVPRAVGHLAEGIGRAAEREGAEFEVTLSVVEIYCERINDLLYPFPGTGAGENLAVKTHAERGMYIEGATELVVRDEQQMVDVMTRGLAARSVAATSMNETSSRSHCIVTVRVDKTSRDGSGQTGKLVMVDLAGSERAVRTGAAGATLVEGSLINKSLSCLSNVITALTEDTRGRPRHVPYRDSKLTRVLQDSLGGTSRTVLIICCSPVRENAAETMSSLRFGSRAKGVQNTVSVNTRHSPEQLQRLLDQAKTRLAQMGAELAAARAALAAAGLELPAPPAAAAAAAAAGVTGETSAVLPPALPQQQQQAVV</sequence>
<gene>
    <name evidence="11" type="ORF">Agub_g12104</name>
</gene>
<keyword evidence="2" id="KW-0963">Cytoplasm</keyword>
<keyword evidence="6 7" id="KW-0505">Motor protein</keyword>
<evidence type="ECO:0000256" key="2">
    <source>
        <dbReference type="ARBA" id="ARBA00022490"/>
    </source>
</evidence>
<accession>A0AAD3E240</accession>
<dbReference type="PROSITE" id="PS00411">
    <property type="entry name" value="KINESIN_MOTOR_1"/>
    <property type="match status" value="1"/>
</dbReference>
<evidence type="ECO:0000256" key="9">
    <source>
        <dbReference type="SAM" id="MobiDB-lite"/>
    </source>
</evidence>
<dbReference type="SMART" id="SM00129">
    <property type="entry name" value="KISc"/>
    <property type="match status" value="1"/>
</dbReference>
<comment type="caution">
    <text evidence="11">The sequence shown here is derived from an EMBL/GenBank/DDBJ whole genome shotgun (WGS) entry which is preliminary data.</text>
</comment>
<dbReference type="InterPro" id="IPR001752">
    <property type="entry name" value="Kinesin_motor_dom"/>
</dbReference>
<evidence type="ECO:0000313" key="11">
    <source>
        <dbReference type="EMBL" id="GFR49966.1"/>
    </source>
</evidence>
<keyword evidence="3 7" id="KW-0547">Nucleotide-binding</keyword>
<evidence type="ECO:0000256" key="1">
    <source>
        <dbReference type="ARBA" id="ARBA00004496"/>
    </source>
</evidence>
<keyword evidence="8" id="KW-0493">Microtubule</keyword>
<evidence type="ECO:0000259" key="10">
    <source>
        <dbReference type="PROSITE" id="PS50067"/>
    </source>
</evidence>
<evidence type="ECO:0000256" key="6">
    <source>
        <dbReference type="ARBA" id="ARBA00023175"/>
    </source>
</evidence>
<dbReference type="GO" id="GO:0005875">
    <property type="term" value="C:microtubule associated complex"/>
    <property type="evidence" value="ECO:0007669"/>
    <property type="project" value="TreeGrafter"/>
</dbReference>
<evidence type="ECO:0000313" key="12">
    <source>
        <dbReference type="Proteomes" id="UP001054857"/>
    </source>
</evidence>
<dbReference type="GO" id="GO:0005524">
    <property type="term" value="F:ATP binding"/>
    <property type="evidence" value="ECO:0007669"/>
    <property type="project" value="UniProtKB-UniRule"/>
</dbReference>
<feature type="binding site" evidence="7">
    <location>
        <begin position="85"/>
        <end position="92"/>
    </location>
    <ligand>
        <name>ATP</name>
        <dbReference type="ChEBI" id="CHEBI:30616"/>
    </ligand>
</feature>
<dbReference type="InterPro" id="IPR027417">
    <property type="entry name" value="P-loop_NTPase"/>
</dbReference>
<feature type="non-terminal residue" evidence="11">
    <location>
        <position position="1"/>
    </location>
</feature>
<reference evidence="11 12" key="1">
    <citation type="journal article" date="2021" name="Sci. Rep.">
        <title>Genome sequencing of the multicellular alga Astrephomene provides insights into convergent evolution of germ-soma differentiation.</title>
        <authorList>
            <person name="Yamashita S."/>
            <person name="Yamamoto K."/>
            <person name="Matsuzaki R."/>
            <person name="Suzuki S."/>
            <person name="Yamaguchi H."/>
            <person name="Hirooka S."/>
            <person name="Minakuchi Y."/>
            <person name="Miyagishima S."/>
            <person name="Kawachi M."/>
            <person name="Toyoda A."/>
            <person name="Nozaki H."/>
        </authorList>
    </citation>
    <scope>NUCLEOTIDE SEQUENCE [LARGE SCALE GENOMIC DNA]</scope>
    <source>
        <strain evidence="11 12">NIES-4017</strain>
    </source>
</reference>
<dbReference type="EMBL" id="BMAR01000034">
    <property type="protein sequence ID" value="GFR49966.1"/>
    <property type="molecule type" value="Genomic_DNA"/>
</dbReference>
<comment type="similarity">
    <text evidence="7 8">Belongs to the TRAFAC class myosin-kinesin ATPase superfamily. Kinesin family.</text>
</comment>
<dbReference type="PANTHER" id="PTHR47969">
    <property type="entry name" value="CHROMOSOME-ASSOCIATED KINESIN KIF4A-RELATED"/>
    <property type="match status" value="1"/>
</dbReference>
<dbReference type="GO" id="GO:0005874">
    <property type="term" value="C:microtubule"/>
    <property type="evidence" value="ECO:0007669"/>
    <property type="project" value="UniProtKB-KW"/>
</dbReference>
<feature type="region of interest" description="Disordered" evidence="9">
    <location>
        <begin position="1"/>
        <end position="22"/>
    </location>
</feature>
<dbReference type="GO" id="GO:0008017">
    <property type="term" value="F:microtubule binding"/>
    <property type="evidence" value="ECO:0007669"/>
    <property type="project" value="InterPro"/>
</dbReference>
<dbReference type="InterPro" id="IPR019821">
    <property type="entry name" value="Kinesin_motor_CS"/>
</dbReference>
<dbReference type="InterPro" id="IPR027640">
    <property type="entry name" value="Kinesin-like_fam"/>
</dbReference>
<evidence type="ECO:0000256" key="7">
    <source>
        <dbReference type="PROSITE-ProRule" id="PRU00283"/>
    </source>
</evidence>
<evidence type="ECO:0000256" key="4">
    <source>
        <dbReference type="ARBA" id="ARBA00022840"/>
    </source>
</evidence>
<keyword evidence="4 7" id="KW-0067">ATP-binding</keyword>
<evidence type="ECO:0000256" key="5">
    <source>
        <dbReference type="ARBA" id="ARBA00023054"/>
    </source>
</evidence>
<dbReference type="GO" id="GO:0005737">
    <property type="term" value="C:cytoplasm"/>
    <property type="evidence" value="ECO:0007669"/>
    <property type="project" value="UniProtKB-SubCell"/>
</dbReference>
<keyword evidence="5" id="KW-0175">Coiled coil</keyword>
<dbReference type="PROSITE" id="PS50067">
    <property type="entry name" value="KINESIN_MOTOR_2"/>
    <property type="match status" value="1"/>
</dbReference>
<feature type="domain" description="Kinesin motor" evidence="10">
    <location>
        <begin position="7"/>
        <end position="335"/>
    </location>
</feature>
<dbReference type="Gene3D" id="3.40.850.10">
    <property type="entry name" value="Kinesin motor domain"/>
    <property type="match status" value="1"/>
</dbReference>
<dbReference type="GO" id="GO:0003777">
    <property type="term" value="F:microtubule motor activity"/>
    <property type="evidence" value="ECO:0007669"/>
    <property type="project" value="InterPro"/>
</dbReference>
<dbReference type="Pfam" id="PF00225">
    <property type="entry name" value="Kinesin"/>
    <property type="match status" value="1"/>
</dbReference>
<comment type="subcellular location">
    <subcellularLocation>
        <location evidence="1">Cytoplasm</location>
    </subcellularLocation>
</comment>
<dbReference type="GO" id="GO:0007018">
    <property type="term" value="P:microtubule-based movement"/>
    <property type="evidence" value="ECO:0007669"/>
    <property type="project" value="InterPro"/>
</dbReference>
<dbReference type="PRINTS" id="PR00380">
    <property type="entry name" value="KINESINHEAVY"/>
</dbReference>
<proteinExistence type="inferred from homology"/>
<evidence type="ECO:0000256" key="3">
    <source>
        <dbReference type="ARBA" id="ARBA00022741"/>
    </source>
</evidence>
<name>A0AAD3E240_9CHLO</name>
<dbReference type="GO" id="GO:0007052">
    <property type="term" value="P:mitotic spindle organization"/>
    <property type="evidence" value="ECO:0007669"/>
    <property type="project" value="TreeGrafter"/>
</dbReference>
<dbReference type="InterPro" id="IPR036961">
    <property type="entry name" value="Kinesin_motor_dom_sf"/>
</dbReference>
<keyword evidence="12" id="KW-1185">Reference proteome</keyword>